<dbReference type="PATRIC" id="fig|1139219.3.peg.2195"/>
<dbReference type="STRING" id="44009.RV01_GL001849"/>
<protein>
    <submittedName>
        <fullName evidence="1">Uncharacterized protein</fullName>
    </submittedName>
</protein>
<reference evidence="1 2" key="1">
    <citation type="submission" date="2013-03" db="EMBL/GenBank/DDBJ databases">
        <title>The Genome Sequence of Enterococcus dispar ATCC_51266 (Illumina only assembly).</title>
        <authorList>
            <consortium name="The Broad Institute Genomics Platform"/>
            <consortium name="The Broad Institute Genome Sequencing Center for Infectious Disease"/>
            <person name="Earl A."/>
            <person name="Russ C."/>
            <person name="Gilmore M."/>
            <person name="Surin D."/>
            <person name="Walker B."/>
            <person name="Young S."/>
            <person name="Zeng Q."/>
            <person name="Gargeya S."/>
            <person name="Fitzgerald M."/>
            <person name="Haas B."/>
            <person name="Abouelleil A."/>
            <person name="Allen A.W."/>
            <person name="Alvarado L."/>
            <person name="Arachchi H.M."/>
            <person name="Berlin A.M."/>
            <person name="Chapman S.B."/>
            <person name="Gainer-Dewar J."/>
            <person name="Goldberg J."/>
            <person name="Griggs A."/>
            <person name="Gujja S."/>
            <person name="Hansen M."/>
            <person name="Howarth C."/>
            <person name="Imamovic A."/>
            <person name="Ireland A."/>
            <person name="Larimer J."/>
            <person name="McCowan C."/>
            <person name="Murphy C."/>
            <person name="Pearson M."/>
            <person name="Poon T.W."/>
            <person name="Priest M."/>
            <person name="Roberts A."/>
            <person name="Saif S."/>
            <person name="Shea T."/>
            <person name="Sisk P."/>
            <person name="Sykes S."/>
            <person name="Wortman J."/>
            <person name="Nusbaum C."/>
            <person name="Birren B."/>
        </authorList>
    </citation>
    <scope>NUCLEOTIDE SEQUENCE [LARGE SCALE GENOMIC DNA]</scope>
    <source>
        <strain evidence="1 2">ATCC 51266</strain>
    </source>
</reference>
<keyword evidence="2" id="KW-1185">Reference proteome</keyword>
<organism evidence="1 2">
    <name type="scientific">Enterococcus dispar ATCC 51266</name>
    <dbReference type="NCBI Taxonomy" id="1139219"/>
    <lineage>
        <taxon>Bacteria</taxon>
        <taxon>Bacillati</taxon>
        <taxon>Bacillota</taxon>
        <taxon>Bacilli</taxon>
        <taxon>Lactobacillales</taxon>
        <taxon>Enterococcaceae</taxon>
        <taxon>Enterococcus</taxon>
    </lineage>
</organism>
<dbReference type="EMBL" id="AHYR01000011">
    <property type="protein sequence ID" value="EOT39256.1"/>
    <property type="molecule type" value="Genomic_DNA"/>
</dbReference>
<evidence type="ECO:0000313" key="1">
    <source>
        <dbReference type="EMBL" id="EOT39256.1"/>
    </source>
</evidence>
<dbReference type="OrthoDB" id="2213067at2"/>
<evidence type="ECO:0000313" key="2">
    <source>
        <dbReference type="Proteomes" id="UP000014127"/>
    </source>
</evidence>
<accession>S0KJ93</accession>
<dbReference type="Proteomes" id="UP000014127">
    <property type="component" value="Unassembled WGS sequence"/>
</dbReference>
<name>S0KJ93_9ENTE</name>
<sequence length="409" mass="47743">MVILFGVYSYSSVFMMEILPKTLVNIGIEGEYIIIEPLQKVSFILLSQESAEAKQIIHQLVNSRFKQQEELSISIIPFLSSVCDGWLSFFQSQNIDMELSFIENISFDKLVKSTRVSYKLYSDKKQNKINNKLQDDGLKRLYLLKTEYNFIQRKFVELFGQRDLGVFTLDGIPYGNTSQLSIYLEKIIDFNSATSLTNLQKNSALFLTKYSECIASLINCVVTPSFQSGIDKKKTLILELNRLSHHDYFFYDEQRKNLLGGCLPTNTQLFLFNILCQNNFVNKVLPIVFQTSGALYFRSKLQTYLVSVNCLSLILKRYSYNINKNQISNIKNIIEEKERIFTFENKLRNNIFHYDIQDVPISIFNDSLHYFEEMLEYCTMIDFNSLISIIDQSFLMIDQIIRDLIKYEL</sequence>
<gene>
    <name evidence="1" type="ORF">OMK_02252</name>
</gene>
<dbReference type="eggNOG" id="ENOG50341KD">
    <property type="taxonomic scope" value="Bacteria"/>
</dbReference>
<comment type="caution">
    <text evidence="1">The sequence shown here is derived from an EMBL/GenBank/DDBJ whole genome shotgun (WGS) entry which is preliminary data.</text>
</comment>
<dbReference type="HOGENOM" id="CLU_737546_0_0_9"/>
<proteinExistence type="predicted"/>
<dbReference type="AlphaFoldDB" id="S0KJ93"/>